<feature type="compositionally biased region" description="Low complexity" evidence="1">
    <location>
        <begin position="100"/>
        <end position="115"/>
    </location>
</feature>
<gene>
    <name evidence="2" type="ORF">CVLEPA_LOCUS5749</name>
</gene>
<dbReference type="Proteomes" id="UP001642483">
    <property type="component" value="Unassembled WGS sequence"/>
</dbReference>
<organism evidence="2 3">
    <name type="scientific">Clavelina lepadiformis</name>
    <name type="common">Light-bulb sea squirt</name>
    <name type="synonym">Ascidia lepadiformis</name>
    <dbReference type="NCBI Taxonomy" id="159417"/>
    <lineage>
        <taxon>Eukaryota</taxon>
        <taxon>Metazoa</taxon>
        <taxon>Chordata</taxon>
        <taxon>Tunicata</taxon>
        <taxon>Ascidiacea</taxon>
        <taxon>Aplousobranchia</taxon>
        <taxon>Clavelinidae</taxon>
        <taxon>Clavelina</taxon>
    </lineage>
</organism>
<accession>A0ABP0F9A5</accession>
<comment type="caution">
    <text evidence="2">The sequence shown here is derived from an EMBL/GenBank/DDBJ whole genome shotgun (WGS) entry which is preliminary data.</text>
</comment>
<evidence type="ECO:0000256" key="1">
    <source>
        <dbReference type="SAM" id="MobiDB-lite"/>
    </source>
</evidence>
<protein>
    <submittedName>
        <fullName evidence="2">Uncharacterized protein</fullName>
    </submittedName>
</protein>
<evidence type="ECO:0000313" key="3">
    <source>
        <dbReference type="Proteomes" id="UP001642483"/>
    </source>
</evidence>
<dbReference type="EMBL" id="CAWYQH010000025">
    <property type="protein sequence ID" value="CAK8676286.1"/>
    <property type="molecule type" value="Genomic_DNA"/>
</dbReference>
<name>A0ABP0F9A5_CLALP</name>
<keyword evidence="3" id="KW-1185">Reference proteome</keyword>
<feature type="region of interest" description="Disordered" evidence="1">
    <location>
        <begin position="61"/>
        <end position="131"/>
    </location>
</feature>
<proteinExistence type="predicted"/>
<sequence>MSEANIYLEHQPSAIIIIPLKPIPTAMFNDQLNSRRKTVYSELPKTVTGRLLTSKFFQVDSHQKNVKSKRPGRADSPHPPRIFPSRKSFSRESSPNVRVARSARPGRGSAATASGHAPSQTPNPAARSRDPEAVLGYHGDAGFCDYYEGAGSRVSECARECESKQNRSRLASGTMGRCNAVRAVAPCLAGVLSGLSDPVASYRRASARVLHSNRRAASGIDGFRSSCKPRA</sequence>
<evidence type="ECO:0000313" key="2">
    <source>
        <dbReference type="EMBL" id="CAK8676286.1"/>
    </source>
</evidence>
<reference evidence="2 3" key="1">
    <citation type="submission" date="2024-02" db="EMBL/GenBank/DDBJ databases">
        <authorList>
            <person name="Daric V."/>
            <person name="Darras S."/>
        </authorList>
    </citation>
    <scope>NUCLEOTIDE SEQUENCE [LARGE SCALE GENOMIC DNA]</scope>
</reference>